<name>A0A193QLU1_SODGM</name>
<proteinExistence type="predicted"/>
<dbReference type="Proteomes" id="UP000245838">
    <property type="component" value="Chromosome sggmmb4_Chromosome"/>
</dbReference>
<evidence type="ECO:0000313" key="2">
    <source>
        <dbReference type="EMBL" id="CRL46132.1"/>
    </source>
</evidence>
<protein>
    <submittedName>
        <fullName evidence="2">Uncharacterized protein</fullName>
    </submittedName>
</protein>
<reference evidence="2 3" key="1">
    <citation type="submission" date="2015-05" db="EMBL/GenBank/DDBJ databases">
        <authorList>
            <person name="Goodhead I."/>
        </authorList>
    </citation>
    <scope>NUCLEOTIDE SEQUENCE [LARGE SCALE GENOMIC DNA]</scope>
    <source>
        <strain evidence="2">B4</strain>
        <strain evidence="3">morsitans</strain>
    </source>
</reference>
<dbReference type="EMBL" id="LN854557">
    <property type="protein sequence ID" value="CRL46132.1"/>
    <property type="molecule type" value="Genomic_DNA"/>
</dbReference>
<gene>
    <name evidence="1" type="ORF">SGGMMB4_01118</name>
    <name evidence="2" type="ORF">SGGMMB4_04479</name>
</gene>
<organism evidence="2 3">
    <name type="scientific">Sodalis glossinidius (strain morsitans)</name>
    <dbReference type="NCBI Taxonomy" id="343509"/>
    <lineage>
        <taxon>Bacteria</taxon>
        <taxon>Pseudomonadati</taxon>
        <taxon>Pseudomonadota</taxon>
        <taxon>Gammaproteobacteria</taxon>
        <taxon>Enterobacterales</taxon>
        <taxon>Bruguierivoracaceae</taxon>
        <taxon>Sodalis</taxon>
    </lineage>
</organism>
<dbReference type="EMBL" id="LN854557">
    <property type="protein sequence ID" value="CRL44173.1"/>
    <property type="molecule type" value="Genomic_DNA"/>
</dbReference>
<accession>A0A193QLU1</accession>
<evidence type="ECO:0000313" key="1">
    <source>
        <dbReference type="EMBL" id="CRL44173.1"/>
    </source>
</evidence>
<dbReference type="AlphaFoldDB" id="A0A193QLU1"/>
<evidence type="ECO:0000313" key="3">
    <source>
        <dbReference type="Proteomes" id="UP000245838"/>
    </source>
</evidence>
<sequence length="81" mass="9146">MKHYDIIMLTARINRKRGWSIFVFMAHEIREIYQIAFFIGDSGSVEALKPALKSLALGDVPGPILPKEVQRYVMLSCSSSC</sequence>